<dbReference type="AlphaFoldDB" id="A0A918X1W4"/>
<reference evidence="1" key="2">
    <citation type="submission" date="2020-09" db="EMBL/GenBank/DDBJ databases">
        <authorList>
            <person name="Sun Q."/>
            <person name="Ohkuma M."/>
        </authorList>
    </citation>
    <scope>NUCLEOTIDE SEQUENCE</scope>
    <source>
        <strain evidence="1">JCM 4637</strain>
    </source>
</reference>
<sequence length="234" mass="25742">MSTAENTTDPSVHRPGRPEDLPAAPVLWARWGLLAGLLSTREREAEREIHRAGYWMASGRDDTLRFYDGGASWWALRRAGDGRYVLYGEDESSEVKWQEEAIDVLGGAPDWLPLELLRDLVESYMIGCVYWYEDGAWARAPYPAGLADDGLDCGMSRLFTTGRAADEVEPWMDHETADPDAEVDPEAAARLLTDAVSGSVGEEAVRAFLVDAGLAEEEIPGALVTLRRTGLLAE</sequence>
<dbReference type="RefSeq" id="WP_189825543.1">
    <property type="nucleotide sequence ID" value="NZ_BMVC01000011.1"/>
</dbReference>
<evidence type="ECO:0000313" key="2">
    <source>
        <dbReference type="Proteomes" id="UP000638353"/>
    </source>
</evidence>
<protein>
    <recommendedName>
        <fullName evidence="3">Proteophosphoglycan 5</fullName>
    </recommendedName>
</protein>
<organism evidence="1 2">
    <name type="scientific">Streptomyces finlayi</name>
    <dbReference type="NCBI Taxonomy" id="67296"/>
    <lineage>
        <taxon>Bacteria</taxon>
        <taxon>Bacillati</taxon>
        <taxon>Actinomycetota</taxon>
        <taxon>Actinomycetes</taxon>
        <taxon>Kitasatosporales</taxon>
        <taxon>Streptomycetaceae</taxon>
        <taxon>Streptomyces</taxon>
    </lineage>
</organism>
<proteinExistence type="predicted"/>
<accession>A0A918X1W4</accession>
<name>A0A918X1W4_9ACTN</name>
<dbReference type="Proteomes" id="UP000638353">
    <property type="component" value="Unassembled WGS sequence"/>
</dbReference>
<comment type="caution">
    <text evidence="1">The sequence shown here is derived from an EMBL/GenBank/DDBJ whole genome shotgun (WGS) entry which is preliminary data.</text>
</comment>
<reference evidence="1" key="1">
    <citation type="journal article" date="2014" name="Int. J. Syst. Evol. Microbiol.">
        <title>Complete genome sequence of Corynebacterium casei LMG S-19264T (=DSM 44701T), isolated from a smear-ripened cheese.</title>
        <authorList>
            <consortium name="US DOE Joint Genome Institute (JGI-PGF)"/>
            <person name="Walter F."/>
            <person name="Albersmeier A."/>
            <person name="Kalinowski J."/>
            <person name="Ruckert C."/>
        </authorList>
    </citation>
    <scope>NUCLEOTIDE SEQUENCE</scope>
    <source>
        <strain evidence="1">JCM 4637</strain>
    </source>
</reference>
<dbReference type="EMBL" id="BMVC01000011">
    <property type="protein sequence ID" value="GHD04497.1"/>
    <property type="molecule type" value="Genomic_DNA"/>
</dbReference>
<evidence type="ECO:0008006" key="3">
    <source>
        <dbReference type="Google" id="ProtNLM"/>
    </source>
</evidence>
<gene>
    <name evidence="1" type="ORF">GCM10010334_53380</name>
</gene>
<evidence type="ECO:0000313" key="1">
    <source>
        <dbReference type="EMBL" id="GHD04497.1"/>
    </source>
</evidence>